<keyword evidence="2" id="KW-0812">Transmembrane</keyword>
<keyword evidence="2" id="KW-0472">Membrane</keyword>
<evidence type="ECO:0000313" key="4">
    <source>
        <dbReference type="Proteomes" id="UP000193827"/>
    </source>
</evidence>
<feature type="transmembrane region" description="Helical" evidence="2">
    <location>
        <begin position="12"/>
        <end position="32"/>
    </location>
</feature>
<feature type="coiled-coil region" evidence="1">
    <location>
        <begin position="50"/>
        <end position="84"/>
    </location>
</feature>
<accession>A0A1Y5RKD4</accession>
<organism evidence="3 4">
    <name type="scientific">Roseovarius litorisediminis</name>
    <dbReference type="NCBI Taxonomy" id="1312363"/>
    <lineage>
        <taxon>Bacteria</taxon>
        <taxon>Pseudomonadati</taxon>
        <taxon>Pseudomonadota</taxon>
        <taxon>Alphaproteobacteria</taxon>
        <taxon>Rhodobacterales</taxon>
        <taxon>Roseobacteraceae</taxon>
        <taxon>Roseovarius</taxon>
    </lineage>
</organism>
<evidence type="ECO:0000256" key="2">
    <source>
        <dbReference type="SAM" id="Phobius"/>
    </source>
</evidence>
<evidence type="ECO:0000313" key="3">
    <source>
        <dbReference type="EMBL" id="SLN19527.1"/>
    </source>
</evidence>
<name>A0A1Y5RKD4_9RHOB</name>
<dbReference type="AlphaFoldDB" id="A0A1Y5RKD4"/>
<dbReference type="OrthoDB" id="7836107at2"/>
<dbReference type="Proteomes" id="UP000193827">
    <property type="component" value="Unassembled WGS sequence"/>
</dbReference>
<sequence length="249" mass="27969">MQDDPVFQYIKLFVENVSVWALIVLGLLIWLLRNPEKLKAIPTYIASARVGEVEIELRELERKLEKTETHVAELAEENIRLKSLYQEFDPHAPLAELETTRQSLRAMAAGMTDTTPILEGLKPGADPADVYAAAVLLRSRRDMVMFDALVECLGRIAAHPKLEDLRYHTVWTLTSAVHLTVIAAVKHSAVPKLSEAQLIAAQNVMNSLLSNEHVRKDRPDNPKAGITGRAVYAKNWIETGLEKHRIARQ</sequence>
<keyword evidence="1" id="KW-0175">Coiled coil</keyword>
<gene>
    <name evidence="3" type="ORF">PEL8287_00797</name>
</gene>
<reference evidence="3 4" key="1">
    <citation type="submission" date="2017-03" db="EMBL/GenBank/DDBJ databases">
        <authorList>
            <person name="Afonso C.L."/>
            <person name="Miller P.J."/>
            <person name="Scott M.A."/>
            <person name="Spackman E."/>
            <person name="Goraichik I."/>
            <person name="Dimitrov K.M."/>
            <person name="Suarez D.L."/>
            <person name="Swayne D.E."/>
        </authorList>
    </citation>
    <scope>NUCLEOTIDE SEQUENCE [LARGE SCALE GENOMIC DNA]</scope>
    <source>
        <strain evidence="3 4">CECT 8287</strain>
    </source>
</reference>
<keyword evidence="4" id="KW-1185">Reference proteome</keyword>
<dbReference type="RefSeq" id="WP_085891067.1">
    <property type="nucleotide sequence ID" value="NZ_FWFL01000002.1"/>
</dbReference>
<dbReference type="EMBL" id="FWFL01000002">
    <property type="protein sequence ID" value="SLN19527.1"/>
    <property type="molecule type" value="Genomic_DNA"/>
</dbReference>
<protein>
    <submittedName>
        <fullName evidence="3">Uncharacterized protein</fullName>
    </submittedName>
</protein>
<keyword evidence="2" id="KW-1133">Transmembrane helix</keyword>
<proteinExistence type="predicted"/>
<evidence type="ECO:0000256" key="1">
    <source>
        <dbReference type="SAM" id="Coils"/>
    </source>
</evidence>